<reference evidence="3 4" key="1">
    <citation type="submission" date="2016-08" db="EMBL/GenBank/DDBJ databases">
        <title>A Parts List for Fungal Cellulosomes Revealed by Comparative Genomics.</title>
        <authorList>
            <consortium name="DOE Joint Genome Institute"/>
            <person name="Haitjema C.H."/>
            <person name="Gilmore S.P."/>
            <person name="Henske J.K."/>
            <person name="Solomon K.V."/>
            <person name="De Groot R."/>
            <person name="Kuo A."/>
            <person name="Mondo S.J."/>
            <person name="Salamov A.A."/>
            <person name="Labutti K."/>
            <person name="Zhao Z."/>
            <person name="Chiniquy J."/>
            <person name="Barry K."/>
            <person name="Brewer H.M."/>
            <person name="Purvine S.O."/>
            <person name="Wright A.T."/>
            <person name="Boxma B."/>
            <person name="Van Alen T."/>
            <person name="Hackstein J.H."/>
            <person name="Baker S.E."/>
            <person name="Grigoriev I.V."/>
            <person name="O'Malley M.A."/>
        </authorList>
    </citation>
    <scope>NUCLEOTIDE SEQUENCE [LARGE SCALE GENOMIC DNA]</scope>
    <source>
        <strain evidence="3 4">S4</strain>
    </source>
</reference>
<dbReference type="PANTHER" id="PTHR43157">
    <property type="entry name" value="PHOSPHATIDYLINOSITOL-GLYCAN BIOSYNTHESIS CLASS F PROTEIN-RELATED"/>
    <property type="match status" value="1"/>
</dbReference>
<dbReference type="STRING" id="1754192.A0A1Y1X0D8"/>
<dbReference type="PRINTS" id="PR00081">
    <property type="entry name" value="GDHRDH"/>
</dbReference>
<dbReference type="Pfam" id="PF00106">
    <property type="entry name" value="adh_short"/>
    <property type="match status" value="2"/>
</dbReference>
<comment type="caution">
    <text evidence="3">The sequence shown here is derived from an EMBL/GenBank/DDBJ whole genome shotgun (WGS) entry which is preliminary data.</text>
</comment>
<feature type="coiled-coil region" evidence="2">
    <location>
        <begin position="30"/>
        <end position="61"/>
    </location>
</feature>
<dbReference type="SUPFAM" id="SSF51735">
    <property type="entry name" value="NAD(P)-binding Rossmann-fold domains"/>
    <property type="match status" value="1"/>
</dbReference>
<keyword evidence="1" id="KW-0560">Oxidoreductase</keyword>
<dbReference type="InterPro" id="IPR036291">
    <property type="entry name" value="NAD(P)-bd_dom_sf"/>
</dbReference>
<dbReference type="Gene3D" id="3.40.50.720">
    <property type="entry name" value="NAD(P)-binding Rossmann-like Domain"/>
    <property type="match status" value="1"/>
</dbReference>
<accession>A0A1Y1X0D8</accession>
<evidence type="ECO:0000313" key="3">
    <source>
        <dbReference type="EMBL" id="ORX79162.1"/>
    </source>
</evidence>
<dbReference type="CDD" id="cd05327">
    <property type="entry name" value="retinol-DH_like_SDR_c_like"/>
    <property type="match status" value="1"/>
</dbReference>
<dbReference type="OrthoDB" id="191139at2759"/>
<evidence type="ECO:0000313" key="4">
    <source>
        <dbReference type="Proteomes" id="UP000193944"/>
    </source>
</evidence>
<keyword evidence="4" id="KW-1185">Reference proteome</keyword>
<protein>
    <submittedName>
        <fullName evidence="3">NAD(P)-binding protein</fullName>
    </submittedName>
</protein>
<dbReference type="InterPro" id="IPR002347">
    <property type="entry name" value="SDR_fam"/>
</dbReference>
<dbReference type="PANTHER" id="PTHR43157:SF31">
    <property type="entry name" value="PHOSPHATIDYLINOSITOL-GLYCAN BIOSYNTHESIS CLASS F PROTEIN"/>
    <property type="match status" value="1"/>
</dbReference>
<proteinExistence type="predicted"/>
<organism evidence="3 4">
    <name type="scientific">Anaeromyces robustus</name>
    <dbReference type="NCBI Taxonomy" id="1754192"/>
    <lineage>
        <taxon>Eukaryota</taxon>
        <taxon>Fungi</taxon>
        <taxon>Fungi incertae sedis</taxon>
        <taxon>Chytridiomycota</taxon>
        <taxon>Chytridiomycota incertae sedis</taxon>
        <taxon>Neocallimastigomycetes</taxon>
        <taxon>Neocallimastigales</taxon>
        <taxon>Neocallimastigaceae</taxon>
        <taxon>Anaeromyces</taxon>
    </lineage>
</organism>
<evidence type="ECO:0000256" key="1">
    <source>
        <dbReference type="ARBA" id="ARBA00023002"/>
    </source>
</evidence>
<sequence length="314" mass="35528">MTIVEVPDQTGKVVIITGYRGLAYHSALALAKANAEIILLARNVEKAKENAEKIKKESNNDKISVEYMDLCKFDTIRSFAKSYIERKKPLHILMNNAGIMAVKDRQVTEDGNELQFQTNYLGHFLLTHLLLPVLKSSAPARIVCLSSIAHVMLQASIYKNDINLEKGYTPWKAYCQSKLACLLFAYEMSRRLVGTNITINAVHPGIVDTGLWVHYASNFPLSKSFYNIFEKRVMITPEEGAQTQIYVATSKECETETGKYYANCKKSTSFNYLSYKKSLHKELYEISLKMTGLEKGIEPEVSQNEKVEKVENSN</sequence>
<dbReference type="Proteomes" id="UP000193944">
    <property type="component" value="Unassembled WGS sequence"/>
</dbReference>
<dbReference type="GO" id="GO:0016491">
    <property type="term" value="F:oxidoreductase activity"/>
    <property type="evidence" value="ECO:0007669"/>
    <property type="project" value="UniProtKB-KW"/>
</dbReference>
<reference evidence="3 4" key="2">
    <citation type="submission" date="2016-08" db="EMBL/GenBank/DDBJ databases">
        <title>Pervasive Adenine N6-methylation of Active Genes in Fungi.</title>
        <authorList>
            <consortium name="DOE Joint Genome Institute"/>
            <person name="Mondo S.J."/>
            <person name="Dannebaum R.O."/>
            <person name="Kuo R.C."/>
            <person name="Labutti K."/>
            <person name="Haridas S."/>
            <person name="Kuo A."/>
            <person name="Salamov A."/>
            <person name="Ahrendt S.R."/>
            <person name="Lipzen A."/>
            <person name="Sullivan W."/>
            <person name="Andreopoulos W.B."/>
            <person name="Clum A."/>
            <person name="Lindquist E."/>
            <person name="Daum C."/>
            <person name="Ramamoorthy G.K."/>
            <person name="Gryganskyi A."/>
            <person name="Culley D."/>
            <person name="Magnuson J.K."/>
            <person name="James T.Y."/>
            <person name="O'Malley M.A."/>
            <person name="Stajich J.E."/>
            <person name="Spatafora J.W."/>
            <person name="Visel A."/>
            <person name="Grigoriev I.V."/>
        </authorList>
    </citation>
    <scope>NUCLEOTIDE SEQUENCE [LARGE SCALE GENOMIC DNA]</scope>
    <source>
        <strain evidence="3 4">S4</strain>
    </source>
</reference>
<keyword evidence="2" id="KW-0175">Coiled coil</keyword>
<dbReference type="AlphaFoldDB" id="A0A1Y1X0D8"/>
<gene>
    <name evidence="3" type="ORF">BCR32DRAFT_222057</name>
</gene>
<evidence type="ECO:0000256" key="2">
    <source>
        <dbReference type="SAM" id="Coils"/>
    </source>
</evidence>
<dbReference type="EMBL" id="MCFG01000185">
    <property type="protein sequence ID" value="ORX79162.1"/>
    <property type="molecule type" value="Genomic_DNA"/>
</dbReference>
<name>A0A1Y1X0D8_9FUNG</name>